<keyword evidence="9" id="KW-0235">DNA replication</keyword>
<evidence type="ECO:0000313" key="13">
    <source>
        <dbReference type="EMBL" id="PJA47500.1"/>
    </source>
</evidence>
<evidence type="ECO:0000256" key="1">
    <source>
        <dbReference type="ARBA" id="ARBA00022723"/>
    </source>
</evidence>
<dbReference type="CDD" id="cd06257">
    <property type="entry name" value="DnaJ"/>
    <property type="match status" value="1"/>
</dbReference>
<dbReference type="InterPro" id="IPR036410">
    <property type="entry name" value="HSP_DnaJ_Cys-rich_dom_sf"/>
</dbReference>
<comment type="cofactor">
    <cofactor evidence="9">
        <name>Zn(2+)</name>
        <dbReference type="ChEBI" id="CHEBI:29105"/>
    </cofactor>
    <text evidence="9">Binds 2 Zn(2+) ions per monomer.</text>
</comment>
<reference evidence="14" key="1">
    <citation type="submission" date="2017-09" db="EMBL/GenBank/DDBJ databases">
        <title>Depth-based differentiation of microbial function through sediment-hosted aquifers and enrichment of novel symbionts in the deep terrestrial subsurface.</title>
        <authorList>
            <person name="Probst A.J."/>
            <person name="Ladd B."/>
            <person name="Jarett J.K."/>
            <person name="Geller-Mcgrath D.E."/>
            <person name="Sieber C.M.K."/>
            <person name="Emerson J.B."/>
            <person name="Anantharaman K."/>
            <person name="Thomas B.C."/>
            <person name="Malmstrom R."/>
            <person name="Stieglmeier M."/>
            <person name="Klingl A."/>
            <person name="Woyke T."/>
            <person name="Ryan C.M."/>
            <person name="Banfield J.F."/>
        </authorList>
    </citation>
    <scope>NUCLEOTIDE SEQUENCE [LARGE SCALE GENOMIC DNA]</scope>
</reference>
<keyword evidence="4 9" id="KW-0862">Zinc</keyword>
<dbReference type="CDD" id="cd10719">
    <property type="entry name" value="DnaJ_zf"/>
    <property type="match status" value="1"/>
</dbReference>
<dbReference type="InterPro" id="IPR036869">
    <property type="entry name" value="J_dom_sf"/>
</dbReference>
<evidence type="ECO:0000256" key="6">
    <source>
        <dbReference type="ARBA" id="ARBA00053423"/>
    </source>
</evidence>
<dbReference type="PANTHER" id="PTHR43096">
    <property type="entry name" value="DNAJ HOMOLOG 1, MITOCHONDRIAL-RELATED"/>
    <property type="match status" value="1"/>
</dbReference>
<dbReference type="InterPro" id="IPR002939">
    <property type="entry name" value="DnaJ_C"/>
</dbReference>
<dbReference type="GO" id="GO:0005524">
    <property type="term" value="F:ATP binding"/>
    <property type="evidence" value="ECO:0007669"/>
    <property type="project" value="InterPro"/>
</dbReference>
<dbReference type="GO" id="GO:0009408">
    <property type="term" value="P:response to heat"/>
    <property type="evidence" value="ECO:0007669"/>
    <property type="project" value="InterPro"/>
</dbReference>
<keyword evidence="2 9" id="KW-0677">Repeat</keyword>
<dbReference type="CDD" id="cd10747">
    <property type="entry name" value="DnaJ_C"/>
    <property type="match status" value="1"/>
</dbReference>
<keyword evidence="9" id="KW-0346">Stress response</keyword>
<dbReference type="PANTHER" id="PTHR43096:SF52">
    <property type="entry name" value="DNAJ HOMOLOG 1, MITOCHONDRIAL-RELATED"/>
    <property type="match status" value="1"/>
</dbReference>
<comment type="domain">
    <text evidence="9">The J domain is necessary and sufficient to stimulate DnaK ATPase activity. Zinc center 1 plays an important role in the autonomous, DnaK-independent chaperone activity of DnaJ. Zinc center 2 is essential for interaction with DnaK and for DnaJ activity.</text>
</comment>
<comment type="caution">
    <text evidence="13">The sequence shown here is derived from an EMBL/GenBank/DDBJ whole genome shotgun (WGS) entry which is preliminary data.</text>
</comment>
<dbReference type="PROSITE" id="PS50076">
    <property type="entry name" value="DNAJ_2"/>
    <property type="match status" value="1"/>
</dbReference>
<evidence type="ECO:0000313" key="14">
    <source>
        <dbReference type="Proteomes" id="UP000229749"/>
    </source>
</evidence>
<name>A0A2M7XHY1_9BACT</name>
<dbReference type="NCBIfam" id="NF008035">
    <property type="entry name" value="PRK10767.1"/>
    <property type="match status" value="1"/>
</dbReference>
<comment type="function">
    <text evidence="6 9">Participates actively in the response to hyperosmotic and heat shock by preventing the aggregation of stress-denatured proteins and by disaggregating proteins, also in an autonomous, DnaK-independent fashion. Unfolded proteins bind initially to DnaJ; upon interaction with the DnaJ-bound protein, DnaK hydrolyzes its bound ATP, resulting in the formation of a stable complex. GrpE releases ADP from DnaK; ATP binding to DnaK triggers the release of the substrate protein, thus completing the reaction cycle. Several rounds of ATP-dependent interactions between DnaJ, DnaK and GrpE are required for fully efficient folding. Also involved, together with DnaK and GrpE, in the DNA replication of plasmids through activation of initiation proteins.</text>
</comment>
<dbReference type="InterPro" id="IPR001305">
    <property type="entry name" value="HSP_DnaJ_Cys-rich_dom"/>
</dbReference>
<feature type="binding site" evidence="9">
    <location>
        <position position="170"/>
    </location>
    <ligand>
        <name>Zn(2+)</name>
        <dbReference type="ChEBI" id="CHEBI:29105"/>
        <label>2</label>
    </ligand>
</feature>
<keyword evidence="5 9" id="KW-0143">Chaperone</keyword>
<dbReference type="FunFam" id="2.60.260.20:FF:000005">
    <property type="entry name" value="Chaperone protein dnaJ 1, mitochondrial"/>
    <property type="match status" value="1"/>
</dbReference>
<dbReference type="GO" id="GO:0005737">
    <property type="term" value="C:cytoplasm"/>
    <property type="evidence" value="ECO:0007669"/>
    <property type="project" value="UniProtKB-SubCell"/>
</dbReference>
<evidence type="ECO:0000259" key="11">
    <source>
        <dbReference type="PROSITE" id="PS50076"/>
    </source>
</evidence>
<dbReference type="Gene3D" id="2.10.230.10">
    <property type="entry name" value="Heat shock protein DnaJ, cysteine-rich domain"/>
    <property type="match status" value="1"/>
</dbReference>
<comment type="similarity">
    <text evidence="7 9">Belongs to the DnaJ family.</text>
</comment>
<comment type="caution">
    <text evidence="9">Lacks conserved residue(s) required for the propagation of feature annotation.</text>
</comment>
<dbReference type="SUPFAM" id="SSF57938">
    <property type="entry name" value="DnaJ/Hsp40 cysteine-rich domain"/>
    <property type="match status" value="1"/>
</dbReference>
<feature type="binding site" evidence="9">
    <location>
        <position position="196"/>
    </location>
    <ligand>
        <name>Zn(2+)</name>
        <dbReference type="ChEBI" id="CHEBI:29105"/>
        <label>2</label>
    </ligand>
</feature>
<evidence type="ECO:0000259" key="12">
    <source>
        <dbReference type="PROSITE" id="PS51188"/>
    </source>
</evidence>
<dbReference type="SUPFAM" id="SSF49493">
    <property type="entry name" value="HSP40/DnaJ peptide-binding domain"/>
    <property type="match status" value="2"/>
</dbReference>
<dbReference type="InterPro" id="IPR012724">
    <property type="entry name" value="DnaJ"/>
</dbReference>
<evidence type="ECO:0000256" key="9">
    <source>
        <dbReference type="HAMAP-Rule" id="MF_01152"/>
    </source>
</evidence>
<dbReference type="GO" id="GO:0006260">
    <property type="term" value="P:DNA replication"/>
    <property type="evidence" value="ECO:0007669"/>
    <property type="project" value="UniProtKB-KW"/>
</dbReference>
<dbReference type="Pfam" id="PF00684">
    <property type="entry name" value="DnaJ_CXXCXGXG"/>
    <property type="match status" value="1"/>
</dbReference>
<dbReference type="InterPro" id="IPR008971">
    <property type="entry name" value="HSP40/DnaJ_pept-bd"/>
</dbReference>
<dbReference type="Pfam" id="PF00226">
    <property type="entry name" value="DnaJ"/>
    <property type="match status" value="1"/>
</dbReference>
<dbReference type="Gene3D" id="1.10.287.110">
    <property type="entry name" value="DnaJ domain"/>
    <property type="match status" value="1"/>
</dbReference>
<dbReference type="Gene3D" id="2.60.260.20">
    <property type="entry name" value="Urease metallochaperone UreE, N-terminal domain"/>
    <property type="match status" value="2"/>
</dbReference>
<feature type="binding site" evidence="9">
    <location>
        <position position="213"/>
    </location>
    <ligand>
        <name>Zn(2+)</name>
        <dbReference type="ChEBI" id="CHEBI:29105"/>
        <label>1</label>
    </ligand>
</feature>
<evidence type="ECO:0000256" key="7">
    <source>
        <dbReference type="ARBA" id="ARBA00061004"/>
    </source>
</evidence>
<dbReference type="GO" id="GO:0031072">
    <property type="term" value="F:heat shock protein binding"/>
    <property type="evidence" value="ECO:0007669"/>
    <property type="project" value="InterPro"/>
</dbReference>
<dbReference type="SUPFAM" id="SSF46565">
    <property type="entry name" value="Chaperone J-domain"/>
    <property type="match status" value="1"/>
</dbReference>
<evidence type="ECO:0000256" key="3">
    <source>
        <dbReference type="ARBA" id="ARBA00022771"/>
    </source>
</evidence>
<feature type="zinc finger region" description="CR-type" evidence="10">
    <location>
        <begin position="140"/>
        <end position="222"/>
    </location>
</feature>
<gene>
    <name evidence="9 13" type="primary">dnaJ</name>
    <name evidence="13" type="ORF">CO172_01035</name>
</gene>
<feature type="binding site" evidence="9">
    <location>
        <position position="156"/>
    </location>
    <ligand>
        <name>Zn(2+)</name>
        <dbReference type="ChEBI" id="CHEBI:29105"/>
        <label>1</label>
    </ligand>
</feature>
<dbReference type="GO" id="GO:0008270">
    <property type="term" value="F:zinc ion binding"/>
    <property type="evidence" value="ECO:0007669"/>
    <property type="project" value="UniProtKB-UniRule"/>
</dbReference>
<comment type="subcellular location">
    <subcellularLocation>
        <location evidence="9">Cytoplasm</location>
    </subcellularLocation>
</comment>
<dbReference type="PRINTS" id="PR00625">
    <property type="entry name" value="JDOMAIN"/>
</dbReference>
<dbReference type="NCBIfam" id="TIGR02349">
    <property type="entry name" value="DnaJ_bact"/>
    <property type="match status" value="1"/>
</dbReference>
<organism evidence="13 14">
    <name type="scientific">Candidatus Uhrbacteria bacterium CG_4_9_14_3_um_filter_36_7</name>
    <dbReference type="NCBI Taxonomy" id="1975033"/>
    <lineage>
        <taxon>Bacteria</taxon>
        <taxon>Candidatus Uhriibacteriota</taxon>
    </lineage>
</organism>
<keyword evidence="3 9" id="KW-0863">Zinc-finger</keyword>
<feature type="binding site" evidence="9">
    <location>
        <position position="173"/>
    </location>
    <ligand>
        <name>Zn(2+)</name>
        <dbReference type="ChEBI" id="CHEBI:29105"/>
        <label>2</label>
    </ligand>
</feature>
<dbReference type="GO" id="GO:0051082">
    <property type="term" value="F:unfolded protein binding"/>
    <property type="evidence" value="ECO:0007669"/>
    <property type="project" value="UniProtKB-UniRule"/>
</dbReference>
<accession>A0A2M7XHY1</accession>
<proteinExistence type="inferred from homology"/>
<dbReference type="InterPro" id="IPR001623">
    <property type="entry name" value="DnaJ_domain"/>
</dbReference>
<evidence type="ECO:0000256" key="8">
    <source>
        <dbReference type="ARBA" id="ARBA00067609"/>
    </source>
</evidence>
<dbReference type="FunFam" id="1.10.287.110:FF:000034">
    <property type="entry name" value="Chaperone protein DnaJ"/>
    <property type="match status" value="1"/>
</dbReference>
<feature type="binding site" evidence="9">
    <location>
        <position position="153"/>
    </location>
    <ligand>
        <name>Zn(2+)</name>
        <dbReference type="ChEBI" id="CHEBI:29105"/>
        <label>1</label>
    </ligand>
</feature>
<evidence type="ECO:0000256" key="5">
    <source>
        <dbReference type="ARBA" id="ARBA00023186"/>
    </source>
</evidence>
<dbReference type="PROSITE" id="PS51188">
    <property type="entry name" value="ZF_CR"/>
    <property type="match status" value="1"/>
</dbReference>
<dbReference type="FunFam" id="2.10.230.10:FF:000002">
    <property type="entry name" value="Molecular chaperone DnaJ"/>
    <property type="match status" value="1"/>
</dbReference>
<feature type="domain" description="CR-type" evidence="12">
    <location>
        <begin position="140"/>
        <end position="222"/>
    </location>
</feature>
<feature type="binding site" evidence="9">
    <location>
        <position position="210"/>
    </location>
    <ligand>
        <name>Zn(2+)</name>
        <dbReference type="ChEBI" id="CHEBI:29105"/>
        <label>1</label>
    </ligand>
</feature>
<dbReference type="SMART" id="SM00271">
    <property type="entry name" value="DnaJ"/>
    <property type="match status" value="1"/>
</dbReference>
<dbReference type="EMBL" id="PFWS01000016">
    <property type="protein sequence ID" value="PJA47500.1"/>
    <property type="molecule type" value="Genomic_DNA"/>
</dbReference>
<dbReference type="AlphaFoldDB" id="A0A2M7XHY1"/>
<evidence type="ECO:0000256" key="2">
    <source>
        <dbReference type="ARBA" id="ARBA00022737"/>
    </source>
</evidence>
<dbReference type="HAMAP" id="MF_01152">
    <property type="entry name" value="DnaJ"/>
    <property type="match status" value="1"/>
</dbReference>
<keyword evidence="1 9" id="KW-0479">Metal-binding</keyword>
<dbReference type="Pfam" id="PF01556">
    <property type="entry name" value="DnaJ_C"/>
    <property type="match status" value="1"/>
</dbReference>
<dbReference type="GO" id="GO:0042026">
    <property type="term" value="P:protein refolding"/>
    <property type="evidence" value="ECO:0007669"/>
    <property type="project" value="TreeGrafter"/>
</dbReference>
<comment type="subunit">
    <text evidence="9">Homodimer.</text>
</comment>
<dbReference type="Proteomes" id="UP000229749">
    <property type="component" value="Unassembled WGS sequence"/>
</dbReference>
<evidence type="ECO:0000256" key="4">
    <source>
        <dbReference type="ARBA" id="ARBA00022833"/>
    </source>
</evidence>
<sequence>MSSKDYYKILGVERQASQDEIKKAFRKLAHKYHPDKSGGDAEQFKEIGEAYGVLSDPEKRRKYDQFGSAAFDGSSGFAHGSSGFGGFDFSHVDFGDFGDLFGDLFGFGSGRRSARSRQTEFRGRDIQIDLDLSFHEAIFGVEKEIELTKSSVCERCGATGAEPGSGVITCTDCGGQGVQVNIQRTILGQFQTQRVCQTCAGSGEIPKKRCSTCLGVGVQQKRKKISVQIPEGVDEGMLVRIRGEGEAIKSGTTGDLFIKIHVKSDHRFKRQGYDIFSEVSIGFTQAALGDSIEIETIDGVVELKIPPGTQSETSFRLRHKGVPGKHSSRGDQYVLIHVVTPKRLSRKEKELLEALNLREK</sequence>
<feature type="domain" description="J" evidence="11">
    <location>
        <begin position="5"/>
        <end position="67"/>
    </location>
</feature>
<protein>
    <recommendedName>
        <fullName evidence="8 9">Chaperone protein DnaJ</fullName>
    </recommendedName>
</protein>
<keyword evidence="9" id="KW-0963">Cytoplasm</keyword>
<evidence type="ECO:0000256" key="10">
    <source>
        <dbReference type="PROSITE-ProRule" id="PRU00546"/>
    </source>
</evidence>
<feature type="binding site" evidence="9">
    <location>
        <position position="199"/>
    </location>
    <ligand>
        <name>Zn(2+)</name>
        <dbReference type="ChEBI" id="CHEBI:29105"/>
        <label>2</label>
    </ligand>
</feature>